<gene>
    <name evidence="2" type="ORF">J41TS12_11360</name>
</gene>
<comment type="caution">
    <text evidence="2">The sequence shown here is derived from an EMBL/GenBank/DDBJ whole genome shotgun (WGS) entry which is preliminary data.</text>
</comment>
<proteinExistence type="predicted"/>
<evidence type="ECO:0000313" key="2">
    <source>
        <dbReference type="EMBL" id="GIO36275.1"/>
    </source>
</evidence>
<evidence type="ECO:0000256" key="1">
    <source>
        <dbReference type="SAM" id="MobiDB-lite"/>
    </source>
</evidence>
<protein>
    <submittedName>
        <fullName evidence="2">Uncharacterized protein</fullName>
    </submittedName>
</protein>
<organism evidence="2 3">
    <name type="scientific">Paenibacillus antibioticophila</name>
    <dbReference type="NCBI Taxonomy" id="1274374"/>
    <lineage>
        <taxon>Bacteria</taxon>
        <taxon>Bacillati</taxon>
        <taxon>Bacillota</taxon>
        <taxon>Bacilli</taxon>
        <taxon>Bacillales</taxon>
        <taxon>Paenibacillaceae</taxon>
        <taxon>Paenibacillus</taxon>
    </lineage>
</organism>
<accession>A0A919XTS1</accession>
<keyword evidence="3" id="KW-1185">Reference proteome</keyword>
<reference evidence="2 3" key="1">
    <citation type="submission" date="2021-03" db="EMBL/GenBank/DDBJ databases">
        <title>Antimicrobial resistance genes in bacteria isolated from Japanese honey, and their potential for conferring macrolide and lincosamide resistance in the American foulbrood pathogen Paenibacillus larvae.</title>
        <authorList>
            <person name="Okamoto M."/>
            <person name="Kumagai M."/>
            <person name="Kanamori H."/>
            <person name="Takamatsu D."/>
        </authorList>
    </citation>
    <scope>NUCLEOTIDE SEQUENCE [LARGE SCALE GENOMIC DNA]</scope>
    <source>
        <strain evidence="2 3">J41TS12</strain>
    </source>
</reference>
<feature type="compositionally biased region" description="Polar residues" evidence="1">
    <location>
        <begin position="8"/>
        <end position="26"/>
    </location>
</feature>
<feature type="region of interest" description="Disordered" evidence="1">
    <location>
        <begin position="1"/>
        <end position="35"/>
    </location>
</feature>
<evidence type="ECO:0000313" key="3">
    <source>
        <dbReference type="Proteomes" id="UP000681162"/>
    </source>
</evidence>
<dbReference type="RefSeq" id="WP_158297311.1">
    <property type="nucleotide sequence ID" value="NZ_BORR01000003.1"/>
</dbReference>
<name>A0A919XTS1_9BACL</name>
<dbReference type="AlphaFoldDB" id="A0A919XTS1"/>
<dbReference type="Proteomes" id="UP000681162">
    <property type="component" value="Unassembled WGS sequence"/>
</dbReference>
<dbReference type="EMBL" id="BORR01000003">
    <property type="protein sequence ID" value="GIO36275.1"/>
    <property type="molecule type" value="Genomic_DNA"/>
</dbReference>
<sequence>MDMEYSSEMEQAQATLGGQQQPTKDTGIQEEEEPLITVDDILNFYSNRH</sequence>